<comment type="caution">
    <text evidence="1">The sequence shown here is derived from an EMBL/GenBank/DDBJ whole genome shotgun (WGS) entry which is preliminary data.</text>
</comment>
<dbReference type="PROSITE" id="PS51257">
    <property type="entry name" value="PROKAR_LIPOPROTEIN"/>
    <property type="match status" value="1"/>
</dbReference>
<dbReference type="RefSeq" id="WP_144936938.1">
    <property type="nucleotide sequence ID" value="NZ_JBHTIU010000053.1"/>
</dbReference>
<accession>A0ABW3DB02</accession>
<gene>
    <name evidence="1" type="ORF">ACFQ03_16145</name>
</gene>
<proteinExistence type="predicted"/>
<sequence>MSIKRKKLGLIVALMLSIALIVAGCGKKPSPKSAIETGLTNTMNMKSGAFEMGMTMSMDFPEEVLNANPEMAMVSEMLKNADIKASGVFKQDPQQIEMTLEMNLKGDMEMKFSIPFVLTQDKMWVKIPNIPMMPLPQELVGKFVEMDMKELSEQAGEEFNPELLNFKKQQEFSQDALKALLGSFDEQNHFQLLKKDEAQLPEGIEAKNVVKFTITDENLEEAVKTIVEKAAPQIIDLIASEKYAGMFQISKEELDTAKKDLESTDAGKLKEAIDEMRKSLKINEFSILTAVNKQDFVNYQAINLDVDVKDEDMNFKLGLKGDVKYTNINEEVEFKIGVPTDAVKLEEFIEKMDSLYGGADVYYDEDELTGELGMEGLEGIDWEALQGFDFENMTDEEWEEFLSALESQGIDPDQFVEMMEAAAAQ</sequence>
<keyword evidence="2" id="KW-1185">Reference proteome</keyword>
<evidence type="ECO:0000313" key="1">
    <source>
        <dbReference type="EMBL" id="MFD0870687.1"/>
    </source>
</evidence>
<name>A0ABW3DB02_9BACL</name>
<evidence type="ECO:0008006" key="3">
    <source>
        <dbReference type="Google" id="ProtNLM"/>
    </source>
</evidence>
<protein>
    <recommendedName>
        <fullName evidence="3">Lipoprotein</fullName>
    </recommendedName>
</protein>
<reference evidence="2" key="1">
    <citation type="journal article" date="2019" name="Int. J. Syst. Evol. Microbiol.">
        <title>The Global Catalogue of Microorganisms (GCM) 10K type strain sequencing project: providing services to taxonomists for standard genome sequencing and annotation.</title>
        <authorList>
            <consortium name="The Broad Institute Genomics Platform"/>
            <consortium name="The Broad Institute Genome Sequencing Center for Infectious Disease"/>
            <person name="Wu L."/>
            <person name="Ma J."/>
        </authorList>
    </citation>
    <scope>NUCLEOTIDE SEQUENCE [LARGE SCALE GENOMIC DNA]</scope>
    <source>
        <strain evidence="2">CCUG 57263</strain>
    </source>
</reference>
<organism evidence="1 2">
    <name type="scientific">Paenibacillus residui</name>
    <dbReference type="NCBI Taxonomy" id="629724"/>
    <lineage>
        <taxon>Bacteria</taxon>
        <taxon>Bacillati</taxon>
        <taxon>Bacillota</taxon>
        <taxon>Bacilli</taxon>
        <taxon>Bacillales</taxon>
        <taxon>Paenibacillaceae</taxon>
        <taxon>Paenibacillus</taxon>
    </lineage>
</organism>
<dbReference type="EMBL" id="JBHTIU010000053">
    <property type="protein sequence ID" value="MFD0870687.1"/>
    <property type="molecule type" value="Genomic_DNA"/>
</dbReference>
<evidence type="ECO:0000313" key="2">
    <source>
        <dbReference type="Proteomes" id="UP001597120"/>
    </source>
</evidence>
<dbReference type="Proteomes" id="UP001597120">
    <property type="component" value="Unassembled WGS sequence"/>
</dbReference>
<dbReference type="Gene3D" id="2.50.20.20">
    <property type="match status" value="1"/>
</dbReference>